<evidence type="ECO:0000313" key="2">
    <source>
        <dbReference type="EMBL" id="ECZ5738687.1"/>
    </source>
</evidence>
<accession>A0A430YG81</accession>
<proteinExistence type="predicted"/>
<dbReference type="AlphaFoldDB" id="A0A430YG81"/>
<evidence type="ECO:0000259" key="1">
    <source>
        <dbReference type="Pfam" id="PF18925"/>
    </source>
</evidence>
<feature type="domain" description="DUF5675" evidence="1">
    <location>
        <begin position="4"/>
        <end position="142"/>
    </location>
</feature>
<dbReference type="Proteomes" id="UP000421425">
    <property type="component" value="Unassembled WGS sequence"/>
</dbReference>
<dbReference type="RefSeq" id="WP_070209747.1">
    <property type="nucleotide sequence ID" value="NZ_MJVP01000004.1"/>
</dbReference>
<dbReference type="EMBL" id="AALHBX010000019">
    <property type="protein sequence ID" value="ECZ5738687.1"/>
    <property type="molecule type" value="Genomic_DNA"/>
</dbReference>
<reference evidence="2 3" key="1">
    <citation type="submission" date="2019-10" db="EMBL/GenBank/DDBJ databases">
        <authorList>
            <consortium name="PulseNet: The National Subtyping Network for Foodborne Disease Surveillance"/>
            <person name="Tarr C.L."/>
            <person name="Trees E."/>
            <person name="Katz L.S."/>
            <person name="Carleton-Romer H.A."/>
            <person name="Stroika S."/>
            <person name="Kucerova Z."/>
            <person name="Roache K.F."/>
            <person name="Sabol A.L."/>
            <person name="Besser J."/>
            <person name="Gerner-Smidt P."/>
        </authorList>
    </citation>
    <scope>NUCLEOTIDE SEQUENCE [LARGE SCALE GENOMIC DNA]</scope>
    <source>
        <strain evidence="2 3">PNUSAC012091</strain>
    </source>
</reference>
<evidence type="ECO:0000313" key="3">
    <source>
        <dbReference type="Proteomes" id="UP000421425"/>
    </source>
</evidence>
<comment type="caution">
    <text evidence="2">The sequence shown here is derived from an EMBL/GenBank/DDBJ whole genome shotgun (WGS) entry which is preliminary data.</text>
</comment>
<dbReference type="InterPro" id="IPR043732">
    <property type="entry name" value="DUF5675"/>
</dbReference>
<gene>
    <name evidence="2" type="ORF">F8Y55_08705</name>
</gene>
<name>A0A430YG81_CAMJU</name>
<sequence length="158" mass="18184">MKVTINRRYTSKTCVIGKFKVLDDEEKILFECFSLERKEEGLESGKNLRIPAGVYDLKRHINSSFNDKGKKEVAGVIVLKEDDSVLNIYNNDVDFERHILIHWGNTYKDTKGCILLGLTKDNNNESVGQSRQACKEFYDLMYGKNLEDIKLEITNELA</sequence>
<protein>
    <recommendedName>
        <fullName evidence="1">DUF5675 domain-containing protein</fullName>
    </recommendedName>
</protein>
<dbReference type="Pfam" id="PF18925">
    <property type="entry name" value="DUF5675"/>
    <property type="match status" value="1"/>
</dbReference>
<organism evidence="2 3">
    <name type="scientific">Campylobacter jejuni</name>
    <dbReference type="NCBI Taxonomy" id="197"/>
    <lineage>
        <taxon>Bacteria</taxon>
        <taxon>Pseudomonadati</taxon>
        <taxon>Campylobacterota</taxon>
        <taxon>Epsilonproteobacteria</taxon>
        <taxon>Campylobacterales</taxon>
        <taxon>Campylobacteraceae</taxon>
        <taxon>Campylobacter</taxon>
    </lineage>
</organism>